<reference evidence="3" key="1">
    <citation type="journal article" date="2019" name="Int. J. Syst. Evol. Microbiol.">
        <title>The Global Catalogue of Microorganisms (GCM) 10K type strain sequencing project: providing services to taxonomists for standard genome sequencing and annotation.</title>
        <authorList>
            <consortium name="The Broad Institute Genomics Platform"/>
            <consortium name="The Broad Institute Genome Sequencing Center for Infectious Disease"/>
            <person name="Wu L."/>
            <person name="Ma J."/>
        </authorList>
    </citation>
    <scope>NUCLEOTIDE SEQUENCE [LARGE SCALE GENOMIC DNA]</scope>
    <source>
        <strain evidence="3">NBRC 110107</strain>
    </source>
</reference>
<feature type="region of interest" description="Disordered" evidence="1">
    <location>
        <begin position="87"/>
        <end position="117"/>
    </location>
</feature>
<feature type="region of interest" description="Disordered" evidence="1">
    <location>
        <begin position="1"/>
        <end position="67"/>
    </location>
</feature>
<evidence type="ECO:0000256" key="1">
    <source>
        <dbReference type="SAM" id="MobiDB-lite"/>
    </source>
</evidence>
<dbReference type="RefSeq" id="WP_284222230.1">
    <property type="nucleotide sequence ID" value="NZ_BSOY01000025.1"/>
</dbReference>
<gene>
    <name evidence="2" type="ORF">GCM10007859_13870</name>
</gene>
<sequence>MQQDAPAPAPAAGPSVVQPAAAAAPAAPRPRRVAEVSNSGERPPTQGGRYYSVHRQNGRQPDALDMPEPNYVDALVVSMPETIASQDLAAPEQGPTLIRDAQGRVRAAPAASDGDHQ</sequence>
<organism evidence="2 3">
    <name type="scientific">Brevundimonas denitrificans</name>
    <dbReference type="NCBI Taxonomy" id="1443434"/>
    <lineage>
        <taxon>Bacteria</taxon>
        <taxon>Pseudomonadati</taxon>
        <taxon>Pseudomonadota</taxon>
        <taxon>Alphaproteobacteria</taxon>
        <taxon>Caulobacterales</taxon>
        <taxon>Caulobacteraceae</taxon>
        <taxon>Brevundimonas</taxon>
    </lineage>
</organism>
<dbReference type="Proteomes" id="UP001156921">
    <property type="component" value="Unassembled WGS sequence"/>
</dbReference>
<name>A0ABQ6BHH1_9CAUL</name>
<evidence type="ECO:0000313" key="3">
    <source>
        <dbReference type="Proteomes" id="UP001156921"/>
    </source>
</evidence>
<evidence type="ECO:0000313" key="2">
    <source>
        <dbReference type="EMBL" id="GLS01373.1"/>
    </source>
</evidence>
<comment type="caution">
    <text evidence="2">The sequence shown here is derived from an EMBL/GenBank/DDBJ whole genome shotgun (WGS) entry which is preliminary data.</text>
</comment>
<proteinExistence type="predicted"/>
<dbReference type="EMBL" id="BSOY01000025">
    <property type="protein sequence ID" value="GLS01373.1"/>
    <property type="molecule type" value="Genomic_DNA"/>
</dbReference>
<accession>A0ABQ6BHH1</accession>
<feature type="compositionally biased region" description="Low complexity" evidence="1">
    <location>
        <begin position="10"/>
        <end position="26"/>
    </location>
</feature>
<keyword evidence="3" id="KW-1185">Reference proteome</keyword>
<protein>
    <submittedName>
        <fullName evidence="2">Uncharacterized protein</fullName>
    </submittedName>
</protein>